<proteinExistence type="predicted"/>
<evidence type="ECO:0000313" key="4">
    <source>
        <dbReference type="Proteomes" id="UP000567179"/>
    </source>
</evidence>
<evidence type="ECO:0000256" key="2">
    <source>
        <dbReference type="SAM" id="SignalP"/>
    </source>
</evidence>
<protein>
    <submittedName>
        <fullName evidence="3">Uncharacterized protein</fullName>
    </submittedName>
</protein>
<sequence>MMLLSWMFFNILAIVGCHALPVGLNGGSVELPSKSLIILVVVGTLLAILSFMAVIAYWNATLFVACCSRPTDAIAADSAGRAARSVETNRR</sequence>
<dbReference type="Proteomes" id="UP000567179">
    <property type="component" value="Unassembled WGS sequence"/>
</dbReference>
<keyword evidence="1" id="KW-0472">Membrane</keyword>
<dbReference type="EMBL" id="JAACJJ010000043">
    <property type="protein sequence ID" value="KAF5315222.1"/>
    <property type="molecule type" value="Genomic_DNA"/>
</dbReference>
<keyword evidence="1" id="KW-1133">Transmembrane helix</keyword>
<evidence type="ECO:0000256" key="1">
    <source>
        <dbReference type="SAM" id="Phobius"/>
    </source>
</evidence>
<feature type="transmembrane region" description="Helical" evidence="1">
    <location>
        <begin position="35"/>
        <end position="60"/>
    </location>
</feature>
<keyword evidence="2" id="KW-0732">Signal</keyword>
<evidence type="ECO:0000313" key="3">
    <source>
        <dbReference type="EMBL" id="KAF5315222.1"/>
    </source>
</evidence>
<feature type="chain" id="PRO_5034603831" evidence="2">
    <location>
        <begin position="20"/>
        <end position="91"/>
    </location>
</feature>
<keyword evidence="1" id="KW-0812">Transmembrane</keyword>
<comment type="caution">
    <text evidence="3">The sequence shown here is derived from an EMBL/GenBank/DDBJ whole genome shotgun (WGS) entry which is preliminary data.</text>
</comment>
<dbReference type="AlphaFoldDB" id="A0A8H5EWU6"/>
<keyword evidence="4" id="KW-1185">Reference proteome</keyword>
<gene>
    <name evidence="3" type="ORF">D9619_007252</name>
</gene>
<feature type="signal peptide" evidence="2">
    <location>
        <begin position="1"/>
        <end position="19"/>
    </location>
</feature>
<organism evidence="3 4">
    <name type="scientific">Psilocybe cf. subviscida</name>
    <dbReference type="NCBI Taxonomy" id="2480587"/>
    <lineage>
        <taxon>Eukaryota</taxon>
        <taxon>Fungi</taxon>
        <taxon>Dikarya</taxon>
        <taxon>Basidiomycota</taxon>
        <taxon>Agaricomycotina</taxon>
        <taxon>Agaricomycetes</taxon>
        <taxon>Agaricomycetidae</taxon>
        <taxon>Agaricales</taxon>
        <taxon>Agaricineae</taxon>
        <taxon>Strophariaceae</taxon>
        <taxon>Psilocybe</taxon>
    </lineage>
</organism>
<accession>A0A8H5EWU6</accession>
<name>A0A8H5EWU6_9AGAR</name>
<reference evidence="3 4" key="1">
    <citation type="journal article" date="2020" name="ISME J.">
        <title>Uncovering the hidden diversity of litter-decomposition mechanisms in mushroom-forming fungi.</title>
        <authorList>
            <person name="Floudas D."/>
            <person name="Bentzer J."/>
            <person name="Ahren D."/>
            <person name="Johansson T."/>
            <person name="Persson P."/>
            <person name="Tunlid A."/>
        </authorList>
    </citation>
    <scope>NUCLEOTIDE SEQUENCE [LARGE SCALE GENOMIC DNA]</scope>
    <source>
        <strain evidence="3 4">CBS 101986</strain>
    </source>
</reference>